<gene>
    <name evidence="1" type="ORF">GCM10025881_30850</name>
</gene>
<dbReference type="Gene3D" id="1.10.150.240">
    <property type="entry name" value="Putative phosphatase, domain 2"/>
    <property type="match status" value="1"/>
</dbReference>
<protein>
    <submittedName>
        <fullName evidence="1">Phosphatase</fullName>
    </submittedName>
</protein>
<comment type="caution">
    <text evidence="1">The sequence shown here is derived from an EMBL/GenBank/DDBJ whole genome shotgun (WGS) entry which is preliminary data.</text>
</comment>
<organism evidence="1 2">
    <name type="scientific">Pseudolysinimonas kribbensis</name>
    <dbReference type="NCBI Taxonomy" id="433641"/>
    <lineage>
        <taxon>Bacteria</taxon>
        <taxon>Bacillati</taxon>
        <taxon>Actinomycetota</taxon>
        <taxon>Actinomycetes</taxon>
        <taxon>Micrococcales</taxon>
        <taxon>Microbacteriaceae</taxon>
        <taxon>Pseudolysinimonas</taxon>
    </lineage>
</organism>
<dbReference type="InterPro" id="IPR023198">
    <property type="entry name" value="PGP-like_dom2"/>
</dbReference>
<dbReference type="InterPro" id="IPR006439">
    <property type="entry name" value="HAD-SF_hydro_IA"/>
</dbReference>
<dbReference type="Proteomes" id="UP001157034">
    <property type="component" value="Unassembled WGS sequence"/>
</dbReference>
<dbReference type="NCBIfam" id="TIGR01549">
    <property type="entry name" value="HAD-SF-IA-v1"/>
    <property type="match status" value="1"/>
</dbReference>
<keyword evidence="2" id="KW-1185">Reference proteome</keyword>
<proteinExistence type="predicted"/>
<dbReference type="SFLD" id="SFLDS00003">
    <property type="entry name" value="Haloacid_Dehalogenase"/>
    <property type="match status" value="1"/>
</dbReference>
<dbReference type="SUPFAM" id="SSF56784">
    <property type="entry name" value="HAD-like"/>
    <property type="match status" value="1"/>
</dbReference>
<dbReference type="InterPro" id="IPR051806">
    <property type="entry name" value="HAD-like_SPP"/>
</dbReference>
<name>A0ABQ6KCS2_9MICO</name>
<evidence type="ECO:0000313" key="2">
    <source>
        <dbReference type="Proteomes" id="UP001157034"/>
    </source>
</evidence>
<dbReference type="RefSeq" id="WP_284254875.1">
    <property type="nucleotide sequence ID" value="NZ_BAAAQO010000004.1"/>
</dbReference>
<dbReference type="InterPro" id="IPR036412">
    <property type="entry name" value="HAD-like_sf"/>
</dbReference>
<sequence length="209" mass="21790">MTLALDPRGVDAALFDMDGTLLDSSAAVVASWTLFAKEHELDTAEVLASIHGVRAGDSIARYLPADRVEAETQRLIERELGLLDGIVEIPGAAEVLRALPDAGIPVAIVTSAPRDLALARLGAAGIPVPDVVVTAEDIDRGKPAPDGYLEAARRLGADPARCVVFEDAEAGIKAGIAAGSRVIVVGEHVAASTNGLTRIADYREVRVAR</sequence>
<dbReference type="Gene3D" id="3.40.50.1000">
    <property type="entry name" value="HAD superfamily/HAD-like"/>
    <property type="match status" value="1"/>
</dbReference>
<dbReference type="InterPro" id="IPR023214">
    <property type="entry name" value="HAD_sf"/>
</dbReference>
<dbReference type="Pfam" id="PF00702">
    <property type="entry name" value="Hydrolase"/>
    <property type="match status" value="1"/>
</dbReference>
<evidence type="ECO:0000313" key="1">
    <source>
        <dbReference type="EMBL" id="GMA96261.1"/>
    </source>
</evidence>
<dbReference type="PANTHER" id="PTHR43481">
    <property type="entry name" value="FRUCTOSE-1-PHOSPHATE PHOSPHATASE"/>
    <property type="match status" value="1"/>
</dbReference>
<accession>A0ABQ6KCS2</accession>
<dbReference type="EMBL" id="BSVB01000001">
    <property type="protein sequence ID" value="GMA96261.1"/>
    <property type="molecule type" value="Genomic_DNA"/>
</dbReference>
<reference evidence="2" key="1">
    <citation type="journal article" date="2019" name="Int. J. Syst. Evol. Microbiol.">
        <title>The Global Catalogue of Microorganisms (GCM) 10K type strain sequencing project: providing services to taxonomists for standard genome sequencing and annotation.</title>
        <authorList>
            <consortium name="The Broad Institute Genomics Platform"/>
            <consortium name="The Broad Institute Genome Sequencing Center for Infectious Disease"/>
            <person name="Wu L."/>
            <person name="Ma J."/>
        </authorList>
    </citation>
    <scope>NUCLEOTIDE SEQUENCE [LARGE SCALE GENOMIC DNA]</scope>
    <source>
        <strain evidence="2">NBRC 108894</strain>
    </source>
</reference>
<dbReference type="PANTHER" id="PTHR43481:SF4">
    <property type="entry name" value="GLYCEROL-1-PHOSPHATE PHOSPHOHYDROLASE 1-RELATED"/>
    <property type="match status" value="1"/>
</dbReference>
<dbReference type="SFLD" id="SFLDG01135">
    <property type="entry name" value="C1.5.6:_HAD__Beta-PGM__Phospha"/>
    <property type="match status" value="1"/>
</dbReference>
<dbReference type="PRINTS" id="PR00413">
    <property type="entry name" value="HADHALOGNASE"/>
</dbReference>
<dbReference type="NCBIfam" id="TIGR01509">
    <property type="entry name" value="HAD-SF-IA-v3"/>
    <property type="match status" value="1"/>
</dbReference>
<dbReference type="SFLD" id="SFLDG01129">
    <property type="entry name" value="C1.5:_HAD__Beta-PGM__Phosphata"/>
    <property type="match status" value="1"/>
</dbReference>